<dbReference type="Proteomes" id="UP000008983">
    <property type="component" value="Unassembled WGS sequence"/>
</dbReference>
<accession>G0QYT0</accession>
<feature type="non-terminal residue" evidence="2">
    <location>
        <position position="1"/>
    </location>
</feature>
<evidence type="ECO:0008006" key="4">
    <source>
        <dbReference type="Google" id="ProtNLM"/>
    </source>
</evidence>
<dbReference type="RefSeq" id="XP_004030877.1">
    <property type="nucleotide sequence ID" value="XM_004030829.1"/>
</dbReference>
<feature type="transmembrane region" description="Helical" evidence="1">
    <location>
        <begin position="133"/>
        <end position="152"/>
    </location>
</feature>
<reference evidence="2 3" key="1">
    <citation type="submission" date="2011-07" db="EMBL/GenBank/DDBJ databases">
        <authorList>
            <person name="Coyne R."/>
            <person name="Brami D."/>
            <person name="Johnson J."/>
            <person name="Hostetler J."/>
            <person name="Hannick L."/>
            <person name="Clark T."/>
            <person name="Cassidy-Hanley D."/>
            <person name="Inman J."/>
        </authorList>
    </citation>
    <scope>NUCLEOTIDE SEQUENCE [LARGE SCALE GENOMIC DNA]</scope>
    <source>
        <strain evidence="2 3">G5</strain>
    </source>
</reference>
<feature type="transmembrane region" description="Helical" evidence="1">
    <location>
        <begin position="92"/>
        <end position="113"/>
    </location>
</feature>
<proteinExistence type="predicted"/>
<keyword evidence="3" id="KW-1185">Reference proteome</keyword>
<feature type="transmembrane region" description="Helical" evidence="1">
    <location>
        <begin position="172"/>
        <end position="193"/>
    </location>
</feature>
<dbReference type="AlphaFoldDB" id="G0QYT0"/>
<keyword evidence="1" id="KW-1133">Transmembrane helix</keyword>
<evidence type="ECO:0000313" key="2">
    <source>
        <dbReference type="EMBL" id="EGR29641.1"/>
    </source>
</evidence>
<evidence type="ECO:0000313" key="3">
    <source>
        <dbReference type="Proteomes" id="UP000008983"/>
    </source>
</evidence>
<keyword evidence="1" id="KW-0812">Transmembrane</keyword>
<feature type="transmembrane region" description="Helical" evidence="1">
    <location>
        <begin position="12"/>
        <end position="30"/>
    </location>
</feature>
<evidence type="ECO:0000256" key="1">
    <source>
        <dbReference type="SAM" id="Phobius"/>
    </source>
</evidence>
<name>G0QYT0_ICHMU</name>
<gene>
    <name evidence="2" type="ORF">IMG5_151900</name>
</gene>
<dbReference type="GeneID" id="14905748"/>
<sequence>LKSSIRIYRILNLIHIYYMFKLIFCSIIKFNEKELYDKNMLLGRPHKIIQVIQNQFTHQLLQIFITMHRQILWETKQSFADILFQFQSHLQLLDYITILSYLISIREILIFSISYQTQVPNLVSQRLIQSRKILLLDVIVFHQVNFLPMQLIQEFKLLCFFYLQIQINQFQFFLLFIVVLAIQYGLEQIFLLLQQKMVGQQWVCIIRVIILFLF</sequence>
<dbReference type="InParanoid" id="G0QYT0"/>
<keyword evidence="1" id="KW-0472">Membrane</keyword>
<protein>
    <recommendedName>
        <fullName evidence="4">Transmembrane protein</fullName>
    </recommendedName>
</protein>
<dbReference type="EMBL" id="GL984125">
    <property type="protein sequence ID" value="EGR29641.1"/>
    <property type="molecule type" value="Genomic_DNA"/>
</dbReference>
<organism evidence="2 3">
    <name type="scientific">Ichthyophthirius multifiliis</name>
    <name type="common">White spot disease agent</name>
    <name type="synonym">Ich</name>
    <dbReference type="NCBI Taxonomy" id="5932"/>
    <lineage>
        <taxon>Eukaryota</taxon>
        <taxon>Sar</taxon>
        <taxon>Alveolata</taxon>
        <taxon>Ciliophora</taxon>
        <taxon>Intramacronucleata</taxon>
        <taxon>Oligohymenophorea</taxon>
        <taxon>Hymenostomatida</taxon>
        <taxon>Ophryoglenina</taxon>
        <taxon>Ichthyophthirius</taxon>
    </lineage>
</organism>